<accession>A0A9P6ATP5</accession>
<evidence type="ECO:0000313" key="2">
    <source>
        <dbReference type="Proteomes" id="UP000886523"/>
    </source>
</evidence>
<dbReference type="EMBL" id="MU128996">
    <property type="protein sequence ID" value="KAF9511773.1"/>
    <property type="molecule type" value="Genomic_DNA"/>
</dbReference>
<dbReference type="AlphaFoldDB" id="A0A9P6ATP5"/>
<protein>
    <submittedName>
        <fullName evidence="1">Uncharacterized protein</fullName>
    </submittedName>
</protein>
<organism evidence="1 2">
    <name type="scientific">Hydnum rufescens UP504</name>
    <dbReference type="NCBI Taxonomy" id="1448309"/>
    <lineage>
        <taxon>Eukaryota</taxon>
        <taxon>Fungi</taxon>
        <taxon>Dikarya</taxon>
        <taxon>Basidiomycota</taxon>
        <taxon>Agaricomycotina</taxon>
        <taxon>Agaricomycetes</taxon>
        <taxon>Cantharellales</taxon>
        <taxon>Hydnaceae</taxon>
        <taxon>Hydnum</taxon>
    </lineage>
</organism>
<name>A0A9P6ATP5_9AGAM</name>
<gene>
    <name evidence="1" type="ORF">BS47DRAFT_1346369</name>
</gene>
<sequence length="54" mass="6268">MLPNSTNTARQCHCMDLLRGPTRRDPLVEHRDSALVLHVHHPKNIKWWPGEACE</sequence>
<reference evidence="1" key="1">
    <citation type="journal article" date="2020" name="Nat. Commun.">
        <title>Large-scale genome sequencing of mycorrhizal fungi provides insights into the early evolution of symbiotic traits.</title>
        <authorList>
            <person name="Miyauchi S."/>
            <person name="Kiss E."/>
            <person name="Kuo A."/>
            <person name="Drula E."/>
            <person name="Kohler A."/>
            <person name="Sanchez-Garcia M."/>
            <person name="Morin E."/>
            <person name="Andreopoulos B."/>
            <person name="Barry K.W."/>
            <person name="Bonito G."/>
            <person name="Buee M."/>
            <person name="Carver A."/>
            <person name="Chen C."/>
            <person name="Cichocki N."/>
            <person name="Clum A."/>
            <person name="Culley D."/>
            <person name="Crous P.W."/>
            <person name="Fauchery L."/>
            <person name="Girlanda M."/>
            <person name="Hayes R.D."/>
            <person name="Keri Z."/>
            <person name="LaButti K."/>
            <person name="Lipzen A."/>
            <person name="Lombard V."/>
            <person name="Magnuson J."/>
            <person name="Maillard F."/>
            <person name="Murat C."/>
            <person name="Nolan M."/>
            <person name="Ohm R.A."/>
            <person name="Pangilinan J."/>
            <person name="Pereira M.F."/>
            <person name="Perotto S."/>
            <person name="Peter M."/>
            <person name="Pfister S."/>
            <person name="Riley R."/>
            <person name="Sitrit Y."/>
            <person name="Stielow J.B."/>
            <person name="Szollosi G."/>
            <person name="Zifcakova L."/>
            <person name="Stursova M."/>
            <person name="Spatafora J.W."/>
            <person name="Tedersoo L."/>
            <person name="Vaario L.M."/>
            <person name="Yamada A."/>
            <person name="Yan M."/>
            <person name="Wang P."/>
            <person name="Xu J."/>
            <person name="Bruns T."/>
            <person name="Baldrian P."/>
            <person name="Vilgalys R."/>
            <person name="Dunand C."/>
            <person name="Henrissat B."/>
            <person name="Grigoriev I.V."/>
            <person name="Hibbett D."/>
            <person name="Nagy L.G."/>
            <person name="Martin F.M."/>
        </authorList>
    </citation>
    <scope>NUCLEOTIDE SEQUENCE</scope>
    <source>
        <strain evidence="1">UP504</strain>
    </source>
</reference>
<evidence type="ECO:0000313" key="1">
    <source>
        <dbReference type="EMBL" id="KAF9511773.1"/>
    </source>
</evidence>
<keyword evidence="2" id="KW-1185">Reference proteome</keyword>
<proteinExistence type="predicted"/>
<dbReference type="Proteomes" id="UP000886523">
    <property type="component" value="Unassembled WGS sequence"/>
</dbReference>
<comment type="caution">
    <text evidence="1">The sequence shown here is derived from an EMBL/GenBank/DDBJ whole genome shotgun (WGS) entry which is preliminary data.</text>
</comment>